<dbReference type="InterPro" id="IPR002698">
    <property type="entry name" value="FTHF_cligase"/>
</dbReference>
<dbReference type="Proteomes" id="UP000253529">
    <property type="component" value="Unassembled WGS sequence"/>
</dbReference>
<dbReference type="InterPro" id="IPR037171">
    <property type="entry name" value="NagB/RpiA_transferase-like"/>
</dbReference>
<evidence type="ECO:0000256" key="3">
    <source>
        <dbReference type="ARBA" id="ARBA00022840"/>
    </source>
</evidence>
<dbReference type="NCBIfam" id="TIGR02727">
    <property type="entry name" value="MTHFS_bact"/>
    <property type="match status" value="1"/>
</dbReference>
<feature type="binding site" evidence="4">
    <location>
        <begin position="124"/>
        <end position="132"/>
    </location>
    <ligand>
        <name>ATP</name>
        <dbReference type="ChEBI" id="CHEBI:30616"/>
    </ligand>
</feature>
<dbReference type="AlphaFoldDB" id="A0A366FP78"/>
<keyword evidence="3 4" id="KW-0067">ATP-binding</keyword>
<dbReference type="PANTHER" id="PTHR23407:SF1">
    <property type="entry name" value="5-FORMYLTETRAHYDROFOLATE CYCLO-LIGASE"/>
    <property type="match status" value="1"/>
</dbReference>
<sequence>MRRSALARRKAIAPELRSRFTERLVREGLRLADRWSPAIVSGFYPIREEPDVLALLSALADRGFDIALPVVTARGTHLDFRLWLPGEPTALGAMGIPEPLPEAPAVDPDLLFTPLAAFDRRGRRLGYGAGYYDRSLARLRALKPIRAVGVAYGVCEVASVPYEAHDQLLDAIVTEQETIFVSER</sequence>
<evidence type="ECO:0000313" key="6">
    <source>
        <dbReference type="EMBL" id="RBP16452.1"/>
    </source>
</evidence>
<dbReference type="GO" id="GO:0005524">
    <property type="term" value="F:ATP binding"/>
    <property type="evidence" value="ECO:0007669"/>
    <property type="project" value="UniProtKB-KW"/>
</dbReference>
<keyword evidence="6" id="KW-0436">Ligase</keyword>
<dbReference type="GO" id="GO:0046872">
    <property type="term" value="F:metal ion binding"/>
    <property type="evidence" value="ECO:0007669"/>
    <property type="project" value="UniProtKB-KW"/>
</dbReference>
<dbReference type="PANTHER" id="PTHR23407">
    <property type="entry name" value="ATPASE INHIBITOR/5-FORMYLTETRAHYDROFOLATE CYCLO-LIGASE"/>
    <property type="match status" value="1"/>
</dbReference>
<evidence type="ECO:0000256" key="2">
    <source>
        <dbReference type="ARBA" id="ARBA00022741"/>
    </source>
</evidence>
<comment type="similarity">
    <text evidence="1 5">Belongs to the 5-formyltetrahydrofolate cyclo-ligase family.</text>
</comment>
<dbReference type="RefSeq" id="WP_245427357.1">
    <property type="nucleotide sequence ID" value="NZ_QNRK01000005.1"/>
</dbReference>
<dbReference type="Gene3D" id="3.40.50.10420">
    <property type="entry name" value="NagB/RpiA/CoA transferase-like"/>
    <property type="match status" value="1"/>
</dbReference>
<feature type="binding site" evidence="4">
    <location>
        <position position="49"/>
    </location>
    <ligand>
        <name>substrate</name>
    </ligand>
</feature>
<dbReference type="EC" id="6.3.3.2" evidence="5"/>
<dbReference type="SUPFAM" id="SSF100950">
    <property type="entry name" value="NagB/RpiA/CoA transferase-like"/>
    <property type="match status" value="1"/>
</dbReference>
<dbReference type="GO" id="GO:0035999">
    <property type="term" value="P:tetrahydrofolate interconversion"/>
    <property type="evidence" value="ECO:0007669"/>
    <property type="project" value="TreeGrafter"/>
</dbReference>
<evidence type="ECO:0000256" key="4">
    <source>
        <dbReference type="PIRSR" id="PIRSR006806-1"/>
    </source>
</evidence>
<evidence type="ECO:0000256" key="1">
    <source>
        <dbReference type="ARBA" id="ARBA00010638"/>
    </source>
</evidence>
<evidence type="ECO:0000256" key="5">
    <source>
        <dbReference type="RuleBase" id="RU361279"/>
    </source>
</evidence>
<keyword evidence="2 4" id="KW-0547">Nucleotide-binding</keyword>
<dbReference type="Pfam" id="PF01812">
    <property type="entry name" value="5-FTHF_cyc-lig"/>
    <property type="match status" value="1"/>
</dbReference>
<protein>
    <recommendedName>
        <fullName evidence="5">5-formyltetrahydrofolate cyclo-ligase</fullName>
        <ecNumber evidence="5">6.3.3.2</ecNumber>
    </recommendedName>
</protein>
<dbReference type="GO" id="GO:0009396">
    <property type="term" value="P:folic acid-containing compound biosynthetic process"/>
    <property type="evidence" value="ECO:0007669"/>
    <property type="project" value="TreeGrafter"/>
</dbReference>
<accession>A0A366FP78</accession>
<dbReference type="EMBL" id="QNRK01000005">
    <property type="protein sequence ID" value="RBP16452.1"/>
    <property type="molecule type" value="Genomic_DNA"/>
</dbReference>
<comment type="catalytic activity">
    <reaction evidence="5">
        <text>(6S)-5-formyl-5,6,7,8-tetrahydrofolate + ATP = (6R)-5,10-methenyltetrahydrofolate + ADP + phosphate</text>
        <dbReference type="Rhea" id="RHEA:10488"/>
        <dbReference type="ChEBI" id="CHEBI:30616"/>
        <dbReference type="ChEBI" id="CHEBI:43474"/>
        <dbReference type="ChEBI" id="CHEBI:57455"/>
        <dbReference type="ChEBI" id="CHEBI:57457"/>
        <dbReference type="ChEBI" id="CHEBI:456216"/>
        <dbReference type="EC" id="6.3.3.2"/>
    </reaction>
</comment>
<dbReference type="InterPro" id="IPR024185">
    <property type="entry name" value="FTHF_cligase-like_sf"/>
</dbReference>
<comment type="caution">
    <text evidence="6">The sequence shown here is derived from an EMBL/GenBank/DDBJ whole genome shotgun (WGS) entry which is preliminary data.</text>
</comment>
<keyword evidence="5" id="KW-0479">Metal-binding</keyword>
<keyword evidence="7" id="KW-1185">Reference proteome</keyword>
<dbReference type="GO" id="GO:0030272">
    <property type="term" value="F:5-formyltetrahydrofolate cyclo-ligase activity"/>
    <property type="evidence" value="ECO:0007669"/>
    <property type="project" value="UniProtKB-EC"/>
</dbReference>
<comment type="cofactor">
    <cofactor evidence="5">
        <name>Mg(2+)</name>
        <dbReference type="ChEBI" id="CHEBI:18420"/>
    </cofactor>
</comment>
<organism evidence="6 7">
    <name type="scientific">Roseiarcus fermentans</name>
    <dbReference type="NCBI Taxonomy" id="1473586"/>
    <lineage>
        <taxon>Bacteria</taxon>
        <taxon>Pseudomonadati</taxon>
        <taxon>Pseudomonadota</taxon>
        <taxon>Alphaproteobacteria</taxon>
        <taxon>Hyphomicrobiales</taxon>
        <taxon>Roseiarcaceae</taxon>
        <taxon>Roseiarcus</taxon>
    </lineage>
</organism>
<proteinExistence type="inferred from homology"/>
<reference evidence="6 7" key="1">
    <citation type="submission" date="2018-06" db="EMBL/GenBank/DDBJ databases">
        <title>Genomic Encyclopedia of Type Strains, Phase IV (KMG-IV): sequencing the most valuable type-strain genomes for metagenomic binning, comparative biology and taxonomic classification.</title>
        <authorList>
            <person name="Goeker M."/>
        </authorList>
    </citation>
    <scope>NUCLEOTIDE SEQUENCE [LARGE SCALE GENOMIC DNA]</scope>
    <source>
        <strain evidence="6 7">DSM 24875</strain>
    </source>
</reference>
<evidence type="ECO:0000313" key="7">
    <source>
        <dbReference type="Proteomes" id="UP000253529"/>
    </source>
</evidence>
<dbReference type="PIRSF" id="PIRSF006806">
    <property type="entry name" value="FTHF_cligase"/>
    <property type="match status" value="1"/>
</dbReference>
<keyword evidence="5" id="KW-0460">Magnesium</keyword>
<gene>
    <name evidence="6" type="ORF">DFR50_10594</name>
</gene>
<name>A0A366FP78_9HYPH</name>